<evidence type="ECO:0000313" key="3">
    <source>
        <dbReference type="EMBL" id="KAF2278818.1"/>
    </source>
</evidence>
<evidence type="ECO:0008006" key="5">
    <source>
        <dbReference type="Google" id="ProtNLM"/>
    </source>
</evidence>
<dbReference type="InterPro" id="IPR051058">
    <property type="entry name" value="GDSL_Est/Lipase"/>
</dbReference>
<dbReference type="SUPFAM" id="SSF52266">
    <property type="entry name" value="SGNH hydrolase"/>
    <property type="match status" value="1"/>
</dbReference>
<proteinExistence type="predicted"/>
<evidence type="ECO:0000313" key="4">
    <source>
        <dbReference type="Proteomes" id="UP000800097"/>
    </source>
</evidence>
<feature type="signal peptide" evidence="2">
    <location>
        <begin position="1"/>
        <end position="21"/>
    </location>
</feature>
<gene>
    <name evidence="3" type="ORF">EI97DRAFT_413696</name>
</gene>
<dbReference type="AlphaFoldDB" id="A0A6A6JSH1"/>
<organism evidence="3 4">
    <name type="scientific">Westerdykella ornata</name>
    <dbReference type="NCBI Taxonomy" id="318751"/>
    <lineage>
        <taxon>Eukaryota</taxon>
        <taxon>Fungi</taxon>
        <taxon>Dikarya</taxon>
        <taxon>Ascomycota</taxon>
        <taxon>Pezizomycotina</taxon>
        <taxon>Dothideomycetes</taxon>
        <taxon>Pleosporomycetidae</taxon>
        <taxon>Pleosporales</taxon>
        <taxon>Sporormiaceae</taxon>
        <taxon>Westerdykella</taxon>
    </lineage>
</organism>
<dbReference type="CDD" id="cd01846">
    <property type="entry name" value="fatty_acyltransferase_like"/>
    <property type="match status" value="1"/>
</dbReference>
<keyword evidence="4" id="KW-1185">Reference proteome</keyword>
<dbReference type="PANTHER" id="PTHR45648">
    <property type="entry name" value="GDSL LIPASE/ACYLHYDROLASE FAMILY PROTEIN (AFU_ORTHOLOGUE AFUA_4G14700)"/>
    <property type="match status" value="1"/>
</dbReference>
<dbReference type="Gene3D" id="3.40.50.1110">
    <property type="entry name" value="SGNH hydrolase"/>
    <property type="match status" value="1"/>
</dbReference>
<sequence length="359" mass="39716">MRCSSSSIVLLLNLAFALCDAERSRGWNLNNFKTLVTFGDSYTDENRLGYFINHNGSAPPVGWEQPGLNTASGGLSWPRYASLYSNATLYNYAVGGAVCSNSITPRFFSAINAPFPSITSYELPAFLADSKHRVPSTNKKFFTGTPRDTVYAIWIGTNDLGNNAFLTDSQVAGKTLKDYVDCVYSIIDTLHSQVSARYFVLLNLAPLNLLPQYATPENGGLPATKFFPEKQGQNITQISYRILESVATVNQIFAHKTPFETEVADRWDGDVKIANFDVNALMTDMYRNPKKYLNGTAEPNVTGVVNKCDVQGKNCVLAKSPDSFLWFDELHPSEQASRVVAREFVGVLKGGSKWAKYWG</sequence>
<dbReference type="InterPro" id="IPR001087">
    <property type="entry name" value="GDSL"/>
</dbReference>
<name>A0A6A6JSH1_WESOR</name>
<dbReference type="EMBL" id="ML986487">
    <property type="protein sequence ID" value="KAF2278818.1"/>
    <property type="molecule type" value="Genomic_DNA"/>
</dbReference>
<keyword evidence="2" id="KW-0732">Signal</keyword>
<protein>
    <recommendedName>
        <fullName evidence="5">GDSL lipase/acylhydrolase family protein</fullName>
    </recommendedName>
</protein>
<dbReference type="OrthoDB" id="1600564at2759"/>
<accession>A0A6A6JSH1</accession>
<dbReference type="GeneID" id="54549981"/>
<dbReference type="Proteomes" id="UP000800097">
    <property type="component" value="Unassembled WGS sequence"/>
</dbReference>
<dbReference type="InterPro" id="IPR036514">
    <property type="entry name" value="SGNH_hydro_sf"/>
</dbReference>
<evidence type="ECO:0000256" key="2">
    <source>
        <dbReference type="SAM" id="SignalP"/>
    </source>
</evidence>
<dbReference type="PANTHER" id="PTHR45648:SF22">
    <property type="entry name" value="GDSL LIPASE_ACYLHYDROLASE FAMILY PROTEIN (AFU_ORTHOLOGUE AFUA_4G14700)"/>
    <property type="match status" value="1"/>
</dbReference>
<dbReference type="Pfam" id="PF00657">
    <property type="entry name" value="Lipase_GDSL"/>
    <property type="match status" value="1"/>
</dbReference>
<feature type="chain" id="PRO_5025417797" description="GDSL lipase/acylhydrolase family protein" evidence="2">
    <location>
        <begin position="22"/>
        <end position="359"/>
    </location>
</feature>
<dbReference type="GO" id="GO:0016788">
    <property type="term" value="F:hydrolase activity, acting on ester bonds"/>
    <property type="evidence" value="ECO:0007669"/>
    <property type="project" value="InterPro"/>
</dbReference>
<keyword evidence="1" id="KW-0378">Hydrolase</keyword>
<reference evidence="3" key="1">
    <citation type="journal article" date="2020" name="Stud. Mycol.">
        <title>101 Dothideomycetes genomes: a test case for predicting lifestyles and emergence of pathogens.</title>
        <authorList>
            <person name="Haridas S."/>
            <person name="Albert R."/>
            <person name="Binder M."/>
            <person name="Bloem J."/>
            <person name="Labutti K."/>
            <person name="Salamov A."/>
            <person name="Andreopoulos B."/>
            <person name="Baker S."/>
            <person name="Barry K."/>
            <person name="Bills G."/>
            <person name="Bluhm B."/>
            <person name="Cannon C."/>
            <person name="Castanera R."/>
            <person name="Culley D."/>
            <person name="Daum C."/>
            <person name="Ezra D."/>
            <person name="Gonzalez J."/>
            <person name="Henrissat B."/>
            <person name="Kuo A."/>
            <person name="Liang C."/>
            <person name="Lipzen A."/>
            <person name="Lutzoni F."/>
            <person name="Magnuson J."/>
            <person name="Mondo S."/>
            <person name="Nolan M."/>
            <person name="Ohm R."/>
            <person name="Pangilinan J."/>
            <person name="Park H.-J."/>
            <person name="Ramirez L."/>
            <person name="Alfaro M."/>
            <person name="Sun H."/>
            <person name="Tritt A."/>
            <person name="Yoshinaga Y."/>
            <person name="Zwiers L.-H."/>
            <person name="Turgeon B."/>
            <person name="Goodwin S."/>
            <person name="Spatafora J."/>
            <person name="Crous P."/>
            <person name="Grigoriev I."/>
        </authorList>
    </citation>
    <scope>NUCLEOTIDE SEQUENCE</scope>
    <source>
        <strain evidence="3">CBS 379.55</strain>
    </source>
</reference>
<dbReference type="RefSeq" id="XP_033656357.1">
    <property type="nucleotide sequence ID" value="XM_033796806.1"/>
</dbReference>
<evidence type="ECO:0000256" key="1">
    <source>
        <dbReference type="ARBA" id="ARBA00022801"/>
    </source>
</evidence>